<keyword evidence="6 11" id="KW-1133">Transmembrane helix</keyword>
<dbReference type="InterPro" id="IPR017938">
    <property type="entry name" value="Riboflavin_synthase-like_b-brl"/>
</dbReference>
<evidence type="ECO:0000256" key="6">
    <source>
        <dbReference type="ARBA" id="ARBA00022989"/>
    </source>
</evidence>
<protein>
    <recommendedName>
        <fullName evidence="2">ferric-chelate reductase (NADPH)</fullName>
        <ecNumber evidence="2">1.16.1.9</ecNumber>
    </recommendedName>
</protein>
<dbReference type="PANTHER" id="PTHR32361:SF9">
    <property type="entry name" value="FERRIC REDUCTASE TRANSMEMBRANE COMPONENT 3-RELATED"/>
    <property type="match status" value="1"/>
</dbReference>
<evidence type="ECO:0000259" key="12">
    <source>
        <dbReference type="PROSITE" id="PS51384"/>
    </source>
</evidence>
<evidence type="ECO:0000256" key="11">
    <source>
        <dbReference type="SAM" id="Phobius"/>
    </source>
</evidence>
<evidence type="ECO:0000256" key="5">
    <source>
        <dbReference type="ARBA" id="ARBA00022692"/>
    </source>
</evidence>
<keyword evidence="14" id="KW-1185">Reference proteome</keyword>
<dbReference type="Pfam" id="PF01794">
    <property type="entry name" value="Ferric_reduct"/>
    <property type="match status" value="1"/>
</dbReference>
<accession>A0AAD6UE56</accession>
<evidence type="ECO:0000256" key="3">
    <source>
        <dbReference type="ARBA" id="ARBA00022448"/>
    </source>
</evidence>
<keyword evidence="5 11" id="KW-0812">Transmembrane</keyword>
<dbReference type="InterPro" id="IPR039261">
    <property type="entry name" value="FNR_nucleotide-bd"/>
</dbReference>
<feature type="transmembrane region" description="Helical" evidence="11">
    <location>
        <begin position="222"/>
        <end position="242"/>
    </location>
</feature>
<evidence type="ECO:0000256" key="9">
    <source>
        <dbReference type="ARBA" id="ARBA00023180"/>
    </source>
</evidence>
<evidence type="ECO:0000256" key="2">
    <source>
        <dbReference type="ARBA" id="ARBA00012668"/>
    </source>
</evidence>
<dbReference type="PROSITE" id="PS51384">
    <property type="entry name" value="FAD_FR"/>
    <property type="match status" value="1"/>
</dbReference>
<name>A0AAD6UE56_9AGAR</name>
<gene>
    <name evidence="13" type="ORF">B0H15DRAFT_456421</name>
</gene>
<evidence type="ECO:0000313" key="14">
    <source>
        <dbReference type="Proteomes" id="UP001222325"/>
    </source>
</evidence>
<dbReference type="Proteomes" id="UP001222325">
    <property type="component" value="Unassembled WGS sequence"/>
</dbReference>
<reference evidence="13" key="1">
    <citation type="submission" date="2023-03" db="EMBL/GenBank/DDBJ databases">
        <title>Massive genome expansion in bonnet fungi (Mycena s.s.) driven by repeated elements and novel gene families across ecological guilds.</title>
        <authorList>
            <consortium name="Lawrence Berkeley National Laboratory"/>
            <person name="Harder C.B."/>
            <person name="Miyauchi S."/>
            <person name="Viragh M."/>
            <person name="Kuo A."/>
            <person name="Thoen E."/>
            <person name="Andreopoulos B."/>
            <person name="Lu D."/>
            <person name="Skrede I."/>
            <person name="Drula E."/>
            <person name="Henrissat B."/>
            <person name="Morin E."/>
            <person name="Kohler A."/>
            <person name="Barry K."/>
            <person name="LaButti K."/>
            <person name="Morin E."/>
            <person name="Salamov A."/>
            <person name="Lipzen A."/>
            <person name="Mereny Z."/>
            <person name="Hegedus B."/>
            <person name="Baldrian P."/>
            <person name="Stursova M."/>
            <person name="Weitz H."/>
            <person name="Taylor A."/>
            <person name="Grigoriev I.V."/>
            <person name="Nagy L.G."/>
            <person name="Martin F."/>
            <person name="Kauserud H."/>
        </authorList>
    </citation>
    <scope>NUCLEOTIDE SEQUENCE</scope>
    <source>
        <strain evidence="13">CBHHK173m</strain>
    </source>
</reference>
<dbReference type="SUPFAM" id="SSF52343">
    <property type="entry name" value="Ferredoxin reductase-like, C-terminal NADP-linked domain"/>
    <property type="match status" value="1"/>
</dbReference>
<organism evidence="13 14">
    <name type="scientific">Mycena belliarum</name>
    <dbReference type="NCBI Taxonomy" id="1033014"/>
    <lineage>
        <taxon>Eukaryota</taxon>
        <taxon>Fungi</taxon>
        <taxon>Dikarya</taxon>
        <taxon>Basidiomycota</taxon>
        <taxon>Agaricomycotina</taxon>
        <taxon>Agaricomycetes</taxon>
        <taxon>Agaricomycetidae</taxon>
        <taxon>Agaricales</taxon>
        <taxon>Marasmiineae</taxon>
        <taxon>Mycenaceae</taxon>
        <taxon>Mycena</taxon>
    </lineage>
</organism>
<feature type="transmembrane region" description="Helical" evidence="11">
    <location>
        <begin position="184"/>
        <end position="201"/>
    </location>
</feature>
<keyword evidence="4" id="KW-1003">Cell membrane</keyword>
<feature type="transmembrane region" description="Helical" evidence="11">
    <location>
        <begin position="27"/>
        <end position="47"/>
    </location>
</feature>
<dbReference type="SFLD" id="SFLDS00052">
    <property type="entry name" value="Ferric_Reductase_Domain"/>
    <property type="match status" value="1"/>
</dbReference>
<dbReference type="CDD" id="cd06186">
    <property type="entry name" value="NOX_Duox_like_FAD_NADP"/>
    <property type="match status" value="1"/>
</dbReference>
<evidence type="ECO:0000313" key="13">
    <source>
        <dbReference type="EMBL" id="KAJ7100632.1"/>
    </source>
</evidence>
<dbReference type="Pfam" id="PF08022">
    <property type="entry name" value="FAD_binding_8"/>
    <property type="match status" value="1"/>
</dbReference>
<evidence type="ECO:0000256" key="4">
    <source>
        <dbReference type="ARBA" id="ARBA00022475"/>
    </source>
</evidence>
<comment type="subcellular location">
    <subcellularLocation>
        <location evidence="1">Cell membrane</location>
        <topology evidence="1">Multi-pass membrane protein</topology>
    </subcellularLocation>
</comment>
<comment type="catalytic activity">
    <reaction evidence="10">
        <text>2 a Fe(II)-siderophore + NADP(+) + H(+) = 2 a Fe(III)-siderophore + NADPH</text>
        <dbReference type="Rhea" id="RHEA:28795"/>
        <dbReference type="Rhea" id="RHEA-COMP:11342"/>
        <dbReference type="Rhea" id="RHEA-COMP:11344"/>
        <dbReference type="ChEBI" id="CHEBI:15378"/>
        <dbReference type="ChEBI" id="CHEBI:29033"/>
        <dbReference type="ChEBI" id="CHEBI:29034"/>
        <dbReference type="ChEBI" id="CHEBI:57783"/>
        <dbReference type="ChEBI" id="CHEBI:58349"/>
        <dbReference type="EC" id="1.16.1.9"/>
    </reaction>
</comment>
<dbReference type="SFLD" id="SFLDG01168">
    <property type="entry name" value="Ferric_reductase_subgroup_(FRE"/>
    <property type="match status" value="1"/>
</dbReference>
<sequence length="608" mass="66342">MSAAPFDTGAPASGAPEGPPRFDDEMFVAHIATVLIALAALVVVLRIPRAFARLYRVSEWTRGHFLWYARPSAPARRVSVSGWPVPGEYTPYPKQQYSKEQGSSQSSHAPNFVATVDTHSGNDAYAPHLEPAPSFLRPVVSLLRSRVSPGVSVMQVVLCAAYLGVVLYASIYRSPGPFTDYNRFGYIAISQVPFIVGFATKNNVLGSLLGLGYEKINFMHRFAARLAIIAAHIHGLGYIATWCNANEFMEKIAHPKNYFGLCILLCFDGLILFSSAFVRQRAYNLFFISHIICFQGVLICSCYHYPQLLPYIYISIALYGFDKLMRLTKTRISTATIRPIPELGLTRVELPYLNKGWRAGQHVRIQVLSSGMGLAGWAEVHPFTIASESSGQEGIVLMCKKTGTWTQNLFATATANQSERGIGRDVKLIVEGPYGGPGFVMFNSFSAAIFIAGGSGITFALGAIQELVRQDLRGESRVRVIELIWIIQDPAGLPPLIPQFVALIEQSAYAQLTIAVHYTKAPAHNMRVKHSVHPGLKLTAGRPRLIAALEGAVIHATSSGAGERCGLIVGVCGPTGLADDVVKAVSHVNPKMRDEIGGIEIHEETFGW</sequence>
<evidence type="ECO:0000256" key="10">
    <source>
        <dbReference type="ARBA" id="ARBA00048483"/>
    </source>
</evidence>
<dbReference type="GO" id="GO:0052851">
    <property type="term" value="F:ferric-chelate reductase (NADPH) activity"/>
    <property type="evidence" value="ECO:0007669"/>
    <property type="project" value="UniProtKB-EC"/>
</dbReference>
<dbReference type="GO" id="GO:0006879">
    <property type="term" value="P:intracellular iron ion homeostasis"/>
    <property type="evidence" value="ECO:0007669"/>
    <property type="project" value="TreeGrafter"/>
</dbReference>
<dbReference type="InterPro" id="IPR013130">
    <property type="entry name" value="Fe3_Rdtase_TM_dom"/>
</dbReference>
<dbReference type="SUPFAM" id="SSF63380">
    <property type="entry name" value="Riboflavin synthase domain-like"/>
    <property type="match status" value="1"/>
</dbReference>
<dbReference type="EC" id="1.16.1.9" evidence="2"/>
<feature type="transmembrane region" description="Helical" evidence="11">
    <location>
        <begin position="258"/>
        <end position="278"/>
    </location>
</feature>
<dbReference type="Gene3D" id="3.40.50.80">
    <property type="entry name" value="Nucleotide-binding domain of ferredoxin-NADP reductase (FNR) module"/>
    <property type="match status" value="1"/>
</dbReference>
<keyword evidence="9" id="KW-0325">Glycoprotein</keyword>
<evidence type="ECO:0000256" key="7">
    <source>
        <dbReference type="ARBA" id="ARBA00023065"/>
    </source>
</evidence>
<dbReference type="InterPro" id="IPR017927">
    <property type="entry name" value="FAD-bd_FR_type"/>
</dbReference>
<dbReference type="InterPro" id="IPR051410">
    <property type="entry name" value="Ferric/Cupric_Reductase"/>
</dbReference>
<evidence type="ECO:0000256" key="1">
    <source>
        <dbReference type="ARBA" id="ARBA00004651"/>
    </source>
</evidence>
<dbReference type="PANTHER" id="PTHR32361">
    <property type="entry name" value="FERRIC/CUPRIC REDUCTASE TRANSMEMBRANE COMPONENT"/>
    <property type="match status" value="1"/>
</dbReference>
<proteinExistence type="predicted"/>
<feature type="transmembrane region" description="Helical" evidence="11">
    <location>
        <begin position="285"/>
        <end position="306"/>
    </location>
</feature>
<dbReference type="EMBL" id="JARJCN010000005">
    <property type="protein sequence ID" value="KAJ7100632.1"/>
    <property type="molecule type" value="Genomic_DNA"/>
</dbReference>
<dbReference type="GO" id="GO:0006826">
    <property type="term" value="P:iron ion transport"/>
    <property type="evidence" value="ECO:0007669"/>
    <property type="project" value="TreeGrafter"/>
</dbReference>
<dbReference type="InterPro" id="IPR013112">
    <property type="entry name" value="FAD-bd_8"/>
</dbReference>
<feature type="transmembrane region" description="Helical" evidence="11">
    <location>
        <begin position="151"/>
        <end position="172"/>
    </location>
</feature>
<keyword evidence="7" id="KW-0406">Ion transport</keyword>
<dbReference type="AlphaFoldDB" id="A0AAD6UE56"/>
<comment type="caution">
    <text evidence="13">The sequence shown here is derived from an EMBL/GenBank/DDBJ whole genome shotgun (WGS) entry which is preliminary data.</text>
</comment>
<keyword evidence="8 11" id="KW-0472">Membrane</keyword>
<dbReference type="GO" id="GO:0005886">
    <property type="term" value="C:plasma membrane"/>
    <property type="evidence" value="ECO:0007669"/>
    <property type="project" value="UniProtKB-SubCell"/>
</dbReference>
<feature type="domain" description="FAD-binding FR-type" evidence="12">
    <location>
        <begin position="322"/>
        <end position="440"/>
    </location>
</feature>
<evidence type="ECO:0000256" key="8">
    <source>
        <dbReference type="ARBA" id="ARBA00023136"/>
    </source>
</evidence>
<dbReference type="GO" id="GO:0015677">
    <property type="term" value="P:copper ion import"/>
    <property type="evidence" value="ECO:0007669"/>
    <property type="project" value="TreeGrafter"/>
</dbReference>
<keyword evidence="3" id="KW-0813">Transport</keyword>